<dbReference type="AlphaFoldDB" id="A0A7G9Z051"/>
<proteinExistence type="inferred from homology"/>
<sequence>MNTTIKIGNFGFVNNFLPYYWLEQNGARVIEASPRKLVEMFEKGEVDFAPVPSFYYIKNKDKLRSYEFCIASRNSVLSVILVSEGKMFDDGCIAVTNQTLTSVNLLKIILSERGRKNKVARVDKSKASELLKHCTYALVIGDEAIKARMKYRVVMDLGEEWRDLTGYPMVFGIAVSRKERDMSEVNKAVMESTAWGKRNADVVVAEAAKKFGMPVEFLHEYFNTLTYQMGAKERRGLELFEEKCYEYGLL</sequence>
<dbReference type="EMBL" id="MT631547">
    <property type="protein sequence ID" value="QNO53635.1"/>
    <property type="molecule type" value="Genomic_DNA"/>
</dbReference>
<dbReference type="GO" id="GO:0009234">
    <property type="term" value="P:menaquinone biosynthetic process"/>
    <property type="evidence" value="ECO:0007669"/>
    <property type="project" value="UniProtKB-UniRule"/>
</dbReference>
<protein>
    <recommendedName>
        <fullName evidence="3">Chorismate dehydratase</fullName>
        <ecNumber evidence="3">4.2.1.151</ecNumber>
    </recommendedName>
    <alternativeName>
        <fullName evidence="3">Menaquinone biosynthetic enzyme MqnA</fullName>
    </alternativeName>
</protein>
<accession>A0A7G9Z051</accession>
<dbReference type="EC" id="4.2.1.151" evidence="3"/>
<dbReference type="GO" id="GO:0016836">
    <property type="term" value="F:hydro-lyase activity"/>
    <property type="evidence" value="ECO:0007669"/>
    <property type="project" value="UniProtKB-UniRule"/>
</dbReference>
<comment type="pathway">
    <text evidence="3">Quinol/quinone metabolism; menaquinone biosynthesis.</text>
</comment>
<evidence type="ECO:0000256" key="3">
    <source>
        <dbReference type="HAMAP-Rule" id="MF_00995"/>
    </source>
</evidence>
<comment type="function">
    <text evidence="3">Catalyzes the dehydration of chorismate into 3-[(1-carboxyvinyl)oxy]benzoate, a step in the biosynthesis of menaquinone (MK, vitamin K2).</text>
</comment>
<keyword evidence="1 3" id="KW-0474">Menaquinone biosynthesis</keyword>
<name>A0A7G9Z051_9EURY</name>
<dbReference type="HAMAP" id="MF_00995">
    <property type="entry name" value="MqnA"/>
    <property type="match status" value="1"/>
</dbReference>
<evidence type="ECO:0000256" key="2">
    <source>
        <dbReference type="ARBA" id="ARBA00023239"/>
    </source>
</evidence>
<dbReference type="PANTHER" id="PTHR37690">
    <property type="entry name" value="CHORISMATE DEHYDRATASE"/>
    <property type="match status" value="1"/>
</dbReference>
<dbReference type="CDD" id="cd13634">
    <property type="entry name" value="PBP2_Sco4506"/>
    <property type="match status" value="1"/>
</dbReference>
<dbReference type="UniPathway" id="UPA00079"/>
<evidence type="ECO:0000256" key="1">
    <source>
        <dbReference type="ARBA" id="ARBA00022428"/>
    </source>
</evidence>
<organism evidence="4">
    <name type="scientific">Candidatus Methanophagaceae archaeon ANME-1 ERB6</name>
    <dbReference type="NCBI Taxonomy" id="2759912"/>
    <lineage>
        <taxon>Archaea</taxon>
        <taxon>Methanobacteriati</taxon>
        <taxon>Methanobacteriota</taxon>
        <taxon>Stenosarchaea group</taxon>
        <taxon>Methanomicrobia</taxon>
        <taxon>Candidatus Methanophagales</taxon>
        <taxon>Candidatus Methanophagaceae</taxon>
    </lineage>
</organism>
<comment type="catalytic activity">
    <reaction evidence="3">
        <text>chorismate = 3-[(1-carboxyvinyl)-oxy]benzoate + H2O</text>
        <dbReference type="Rhea" id="RHEA:40051"/>
        <dbReference type="ChEBI" id="CHEBI:15377"/>
        <dbReference type="ChEBI" id="CHEBI:29748"/>
        <dbReference type="ChEBI" id="CHEBI:76981"/>
        <dbReference type="EC" id="4.2.1.151"/>
    </reaction>
</comment>
<dbReference type="InterPro" id="IPR030868">
    <property type="entry name" value="MqnA"/>
</dbReference>
<keyword evidence="2 3" id="KW-0456">Lyase</keyword>
<comment type="similarity">
    <text evidence="3">Belongs to the MqnA/MqnD family. MqnA subfamily.</text>
</comment>
<gene>
    <name evidence="3 4" type="primary">mqnA</name>
    <name evidence="4" type="ORF">NGENPBHE_00035</name>
</gene>
<dbReference type="PANTHER" id="PTHR37690:SF1">
    <property type="entry name" value="CHORISMATE DEHYDRATASE"/>
    <property type="match status" value="1"/>
</dbReference>
<dbReference type="Pfam" id="PF02621">
    <property type="entry name" value="VitK2_biosynth"/>
    <property type="match status" value="1"/>
</dbReference>
<dbReference type="SUPFAM" id="SSF53850">
    <property type="entry name" value="Periplasmic binding protein-like II"/>
    <property type="match status" value="1"/>
</dbReference>
<dbReference type="Gene3D" id="3.40.190.10">
    <property type="entry name" value="Periplasmic binding protein-like II"/>
    <property type="match status" value="2"/>
</dbReference>
<dbReference type="InterPro" id="IPR003773">
    <property type="entry name" value="Menaquinone_biosynth"/>
</dbReference>
<reference evidence="4" key="1">
    <citation type="submission" date="2020-06" db="EMBL/GenBank/DDBJ databases">
        <title>Unique genomic features of the anaerobic methanotrophic archaea.</title>
        <authorList>
            <person name="Chadwick G.L."/>
            <person name="Skennerton C.T."/>
            <person name="Laso-Perez R."/>
            <person name="Leu A.O."/>
            <person name="Speth D.R."/>
            <person name="Yu H."/>
            <person name="Morgan-Lang C."/>
            <person name="Hatzenpichler R."/>
            <person name="Goudeau D."/>
            <person name="Malmstrom R."/>
            <person name="Brazelton W.J."/>
            <person name="Woyke T."/>
            <person name="Hallam S.J."/>
            <person name="Tyson G.W."/>
            <person name="Wegener G."/>
            <person name="Boetius A."/>
            <person name="Orphan V."/>
        </authorList>
    </citation>
    <scope>NUCLEOTIDE SEQUENCE</scope>
</reference>
<evidence type="ECO:0000313" key="4">
    <source>
        <dbReference type="EMBL" id="QNO53635.1"/>
    </source>
</evidence>